<dbReference type="InterPro" id="IPR050278">
    <property type="entry name" value="Serine_Prot_S9B/DPPIV"/>
</dbReference>
<evidence type="ECO:0000256" key="7">
    <source>
        <dbReference type="ARBA" id="ARBA00022825"/>
    </source>
</evidence>
<evidence type="ECO:0000256" key="14">
    <source>
        <dbReference type="SAM" id="Phobius"/>
    </source>
</evidence>
<evidence type="ECO:0000256" key="13">
    <source>
        <dbReference type="ARBA" id="ARBA00058505"/>
    </source>
</evidence>
<dbReference type="GO" id="GO:0004177">
    <property type="term" value="F:aminopeptidase activity"/>
    <property type="evidence" value="ECO:0007669"/>
    <property type="project" value="UniProtKB-KW"/>
</dbReference>
<dbReference type="PANTHER" id="PTHR11731:SF200">
    <property type="entry name" value="DIPEPTIDYL PEPTIDASE 10, ISOFORM B"/>
    <property type="match status" value="1"/>
</dbReference>
<dbReference type="OrthoDB" id="16520at2759"/>
<comment type="similarity">
    <text evidence="2">Belongs to the peptidase S9B family. DPPIV subfamily.</text>
</comment>
<dbReference type="AlphaFoldDB" id="A0A3P6QKF2"/>
<evidence type="ECO:0000313" key="17">
    <source>
        <dbReference type="EMBL" id="VDK46267.1"/>
    </source>
</evidence>
<feature type="domain" description="Peptidase S9 prolyl oligopeptidase catalytic" evidence="15">
    <location>
        <begin position="606"/>
        <end position="803"/>
    </location>
</feature>
<keyword evidence="10 14" id="KW-0472">Membrane</keyword>
<dbReference type="GO" id="GO:0012505">
    <property type="term" value="C:endomembrane system"/>
    <property type="evidence" value="ECO:0007669"/>
    <property type="project" value="UniProtKB-SubCell"/>
</dbReference>
<evidence type="ECO:0000259" key="15">
    <source>
        <dbReference type="Pfam" id="PF00326"/>
    </source>
</evidence>
<dbReference type="Proteomes" id="UP000267096">
    <property type="component" value="Unassembled WGS sequence"/>
</dbReference>
<evidence type="ECO:0000256" key="9">
    <source>
        <dbReference type="ARBA" id="ARBA00022989"/>
    </source>
</evidence>
<dbReference type="SUPFAM" id="SSF82171">
    <property type="entry name" value="DPP6 N-terminal domain-like"/>
    <property type="match status" value="1"/>
</dbReference>
<keyword evidence="3" id="KW-0031">Aminopeptidase</keyword>
<evidence type="ECO:0000256" key="4">
    <source>
        <dbReference type="ARBA" id="ARBA00022670"/>
    </source>
</evidence>
<name>A0A3P6QKF2_ANISI</name>
<dbReference type="Pfam" id="PF00326">
    <property type="entry name" value="Peptidase_S9"/>
    <property type="match status" value="1"/>
</dbReference>
<evidence type="ECO:0000256" key="2">
    <source>
        <dbReference type="ARBA" id="ARBA00010036"/>
    </source>
</evidence>
<sequence>MGVYVEYLQELVATGPLERNWRGIGIALLVIAIMCSLIAAAVFLLTPFSIAAYNAKTPVSLKDILSNDLLSPIENLYWMNGDDIIIKSSEKIRVIDTTQVPPTSRIYANEEVVARYGKVSTWSVSPSGTYMALSYDDRKLKRYRHSQLAPFKVVNRKDTLSDKMFVYLIKYTFENVGPKRTGDELISLFKWNPKFDEYVFVHENDLYYCDNPETSQAVRLTLDGSTTVYNGISDWIYEEEILSSNAALWWSKSGEYLAYLRIDDHQIPQVEFPMFNHAQYPTTESVPYPKTGSEQLPQITLFIWSRSLRQSKKMYIGLNKRSLMTYLYSAAWVTLYNKDYLMAVFTNRYQNITSITICSFESGQCQLNYDQKYEIGEHHLWAEPDDTRVKFSTNDAYFVNLPHRRPNGEIFTQVARVSVPPTLTDGRVTFLSMGDYDVTSISAFNPEKNLLYFVAAAPLPSQRHIYVTSASATSGVDEAKCVTCDITPNCTYQEVTFSENADKYVLNCHGPGKPHVYLSSISSNNTILKEFAESSDLERKYDEKAWSTAHYENVTLPNGYVALVKMLLPPEFSKGALDSKYPVVVSVYAGPGSQKVNDEFSPFNFHETLASTQKYVVVYIDGRGSGFRGWKYKEPIYGHLGTVEIEDQIETIRILTAKHKFIDSRRIAIWGWSYGGFTTAHVIERDDKRTFKCAISVAPVTNFKYYDATYTERYMGAADELAYEKTDVMRNVSAFKDVQFLLVHGIADDNVHLQNSAELIRALAEENIQFDLMVYPDAAHGLSWARAHLFTMLTDFFKRCFNSSDS</sequence>
<feature type="transmembrane region" description="Helical" evidence="14">
    <location>
        <begin position="26"/>
        <end position="53"/>
    </location>
</feature>
<dbReference type="InterPro" id="IPR029058">
    <property type="entry name" value="AB_hydrolase_fold"/>
</dbReference>
<accession>A0A3P6QKF2</accession>
<dbReference type="InterPro" id="IPR002469">
    <property type="entry name" value="Peptidase_S9B_N"/>
</dbReference>
<gene>
    <name evidence="17" type="ORF">ASIM_LOCUS11970</name>
</gene>
<dbReference type="GO" id="GO:0005886">
    <property type="term" value="C:plasma membrane"/>
    <property type="evidence" value="ECO:0007669"/>
    <property type="project" value="TreeGrafter"/>
</dbReference>
<dbReference type="Pfam" id="PF00930">
    <property type="entry name" value="DPPIV_N"/>
    <property type="match status" value="1"/>
</dbReference>
<protein>
    <submittedName>
        <fullName evidence="17">Uncharacterized protein</fullName>
    </submittedName>
</protein>
<evidence type="ECO:0000256" key="10">
    <source>
        <dbReference type="ARBA" id="ARBA00023136"/>
    </source>
</evidence>
<feature type="domain" description="Dipeptidylpeptidase IV N-terminal" evidence="16">
    <location>
        <begin position="125"/>
        <end position="514"/>
    </location>
</feature>
<evidence type="ECO:0000256" key="1">
    <source>
        <dbReference type="ARBA" id="ARBA00004606"/>
    </source>
</evidence>
<reference evidence="17 18" key="1">
    <citation type="submission" date="2018-11" db="EMBL/GenBank/DDBJ databases">
        <authorList>
            <consortium name="Pathogen Informatics"/>
        </authorList>
    </citation>
    <scope>NUCLEOTIDE SEQUENCE [LARGE SCALE GENOMIC DNA]</scope>
</reference>
<keyword evidence="8" id="KW-0735">Signal-anchor</keyword>
<evidence type="ECO:0000256" key="5">
    <source>
        <dbReference type="ARBA" id="ARBA00022692"/>
    </source>
</evidence>
<dbReference type="GO" id="GO:0006508">
    <property type="term" value="P:proteolysis"/>
    <property type="evidence" value="ECO:0007669"/>
    <property type="project" value="UniProtKB-KW"/>
</dbReference>
<evidence type="ECO:0000256" key="8">
    <source>
        <dbReference type="ARBA" id="ARBA00022968"/>
    </source>
</evidence>
<dbReference type="GO" id="GO:0008236">
    <property type="term" value="F:serine-type peptidase activity"/>
    <property type="evidence" value="ECO:0007669"/>
    <property type="project" value="UniProtKB-KW"/>
</dbReference>
<keyword evidence="7" id="KW-0720">Serine protease</keyword>
<comment type="subcellular location">
    <subcellularLocation>
        <location evidence="12">Endomembrane system</location>
        <topology evidence="12">Single-pass membrane protein</topology>
    </subcellularLocation>
    <subcellularLocation>
        <location evidence="1">Membrane</location>
        <topology evidence="1">Single-pass type II membrane protein</topology>
    </subcellularLocation>
</comment>
<evidence type="ECO:0000313" key="18">
    <source>
        <dbReference type="Proteomes" id="UP000267096"/>
    </source>
</evidence>
<evidence type="ECO:0000259" key="16">
    <source>
        <dbReference type="Pfam" id="PF00930"/>
    </source>
</evidence>
<dbReference type="Gene3D" id="3.40.50.1820">
    <property type="entry name" value="alpha/beta hydrolase"/>
    <property type="match status" value="1"/>
</dbReference>
<comment type="function">
    <text evidence="13">Removes N-terminal dipeptides sequentially from polypeptides. Essential for control of distal tip cell migration.</text>
</comment>
<dbReference type="SUPFAM" id="SSF53474">
    <property type="entry name" value="alpha/beta-Hydrolases"/>
    <property type="match status" value="1"/>
</dbReference>
<keyword evidence="4" id="KW-0645">Protease</keyword>
<dbReference type="FunFam" id="3.40.50.1820:FF:000003">
    <property type="entry name" value="Dipeptidyl peptidase 4"/>
    <property type="match status" value="1"/>
</dbReference>
<dbReference type="GO" id="GO:0008239">
    <property type="term" value="F:dipeptidyl-peptidase activity"/>
    <property type="evidence" value="ECO:0007669"/>
    <property type="project" value="TreeGrafter"/>
</dbReference>
<evidence type="ECO:0000256" key="12">
    <source>
        <dbReference type="ARBA" id="ARBA00037847"/>
    </source>
</evidence>
<evidence type="ECO:0000256" key="3">
    <source>
        <dbReference type="ARBA" id="ARBA00022438"/>
    </source>
</evidence>
<dbReference type="PANTHER" id="PTHR11731">
    <property type="entry name" value="PROTEASE FAMILY S9B,C DIPEPTIDYL-PEPTIDASE IV-RELATED"/>
    <property type="match status" value="1"/>
</dbReference>
<proteinExistence type="inferred from homology"/>
<evidence type="ECO:0000256" key="11">
    <source>
        <dbReference type="ARBA" id="ARBA00023180"/>
    </source>
</evidence>
<keyword evidence="6" id="KW-0378">Hydrolase</keyword>
<dbReference type="InterPro" id="IPR001375">
    <property type="entry name" value="Peptidase_S9_cat"/>
</dbReference>
<keyword evidence="11" id="KW-0325">Glycoprotein</keyword>
<keyword evidence="9 14" id="KW-1133">Transmembrane helix</keyword>
<dbReference type="EMBL" id="UYRR01031123">
    <property type="protein sequence ID" value="VDK46267.1"/>
    <property type="molecule type" value="Genomic_DNA"/>
</dbReference>
<dbReference type="Gene3D" id="2.140.10.30">
    <property type="entry name" value="Dipeptidylpeptidase IV, N-terminal domain"/>
    <property type="match status" value="1"/>
</dbReference>
<organism evidence="17 18">
    <name type="scientific">Anisakis simplex</name>
    <name type="common">Herring worm</name>
    <dbReference type="NCBI Taxonomy" id="6269"/>
    <lineage>
        <taxon>Eukaryota</taxon>
        <taxon>Metazoa</taxon>
        <taxon>Ecdysozoa</taxon>
        <taxon>Nematoda</taxon>
        <taxon>Chromadorea</taxon>
        <taxon>Rhabditida</taxon>
        <taxon>Spirurina</taxon>
        <taxon>Ascaridomorpha</taxon>
        <taxon>Ascaridoidea</taxon>
        <taxon>Anisakidae</taxon>
        <taxon>Anisakis</taxon>
        <taxon>Anisakis simplex complex</taxon>
    </lineage>
</organism>
<keyword evidence="5 14" id="KW-0812">Transmembrane</keyword>
<evidence type="ECO:0000256" key="6">
    <source>
        <dbReference type="ARBA" id="ARBA00022801"/>
    </source>
</evidence>
<keyword evidence="18" id="KW-1185">Reference proteome</keyword>